<evidence type="ECO:0000313" key="1">
    <source>
        <dbReference type="EMBL" id="KAH0941994.1"/>
    </source>
</evidence>
<name>A0ABQ8EK66_BRANA</name>
<comment type="caution">
    <text evidence="1">The sequence shown here is derived from an EMBL/GenBank/DDBJ whole genome shotgun (WGS) entry which is preliminary data.</text>
</comment>
<reference evidence="1 2" key="1">
    <citation type="submission" date="2021-05" db="EMBL/GenBank/DDBJ databases">
        <title>Genome Assembly of Synthetic Allotetraploid Brassica napus Reveals Homoeologous Exchanges between Subgenomes.</title>
        <authorList>
            <person name="Davis J.T."/>
        </authorList>
    </citation>
    <scope>NUCLEOTIDE SEQUENCE [LARGE SCALE GENOMIC DNA]</scope>
    <source>
        <strain evidence="2">cv. Da-Ae</strain>
        <tissue evidence="1">Seedling</tissue>
    </source>
</reference>
<keyword evidence="2" id="KW-1185">Reference proteome</keyword>
<organism evidence="1 2">
    <name type="scientific">Brassica napus</name>
    <name type="common">Rape</name>
    <dbReference type="NCBI Taxonomy" id="3708"/>
    <lineage>
        <taxon>Eukaryota</taxon>
        <taxon>Viridiplantae</taxon>
        <taxon>Streptophyta</taxon>
        <taxon>Embryophyta</taxon>
        <taxon>Tracheophyta</taxon>
        <taxon>Spermatophyta</taxon>
        <taxon>Magnoliopsida</taxon>
        <taxon>eudicotyledons</taxon>
        <taxon>Gunneridae</taxon>
        <taxon>Pentapetalae</taxon>
        <taxon>rosids</taxon>
        <taxon>malvids</taxon>
        <taxon>Brassicales</taxon>
        <taxon>Brassicaceae</taxon>
        <taxon>Brassiceae</taxon>
        <taxon>Brassica</taxon>
    </lineage>
</organism>
<feature type="non-terminal residue" evidence="1">
    <location>
        <position position="195"/>
    </location>
</feature>
<accession>A0ABQ8EK66</accession>
<protein>
    <submittedName>
        <fullName evidence="1">Uncharacterized protein</fullName>
    </submittedName>
</protein>
<gene>
    <name evidence="1" type="ORF">HID58_001631</name>
</gene>
<sequence>ISLSAELTKKIETRGSSLASKCFCSSSSSLETSSPRPTKPSKAVAVPAGLPRQNCCAKSSQEEEVISPPDENLLIYCKPARLYNILRIRSLFNSGSAGIVVFNYKDCRVAVIGLKQGFKDVVQEIESEVSCKLEQVYTFCAFSFNQKDRRRYTRLQHVIFELGASELVGSINRPRAWPAFRVYVSIVVEVPFESL</sequence>
<dbReference type="EMBL" id="JAGKQM010000001">
    <property type="protein sequence ID" value="KAH0941994.1"/>
    <property type="molecule type" value="Genomic_DNA"/>
</dbReference>
<dbReference type="Proteomes" id="UP000824890">
    <property type="component" value="Unassembled WGS sequence"/>
</dbReference>
<feature type="non-terminal residue" evidence="1">
    <location>
        <position position="1"/>
    </location>
</feature>
<evidence type="ECO:0000313" key="2">
    <source>
        <dbReference type="Proteomes" id="UP000824890"/>
    </source>
</evidence>
<proteinExistence type="predicted"/>